<dbReference type="GO" id="GO:0003677">
    <property type="term" value="F:DNA binding"/>
    <property type="evidence" value="ECO:0007669"/>
    <property type="project" value="InterPro"/>
</dbReference>
<dbReference type="PANTHER" id="PTHR47691:SF3">
    <property type="entry name" value="HTH-TYPE TRANSCRIPTIONAL REGULATOR RV0890C-RELATED"/>
    <property type="match status" value="1"/>
</dbReference>
<dbReference type="Pfam" id="PF13191">
    <property type="entry name" value="AAA_16"/>
    <property type="match status" value="1"/>
</dbReference>
<proteinExistence type="predicted"/>
<dbReference type="PROSITE" id="PS50943">
    <property type="entry name" value="HTH_CROC1"/>
    <property type="match status" value="1"/>
</dbReference>
<accession>A0A402ADC1</accession>
<dbReference type="EMBL" id="BIFS01000001">
    <property type="protein sequence ID" value="GCE17107.1"/>
    <property type="molecule type" value="Genomic_DNA"/>
</dbReference>
<dbReference type="OrthoDB" id="166365at2"/>
<keyword evidence="3" id="KW-1185">Reference proteome</keyword>
<dbReference type="InterPro" id="IPR041664">
    <property type="entry name" value="AAA_16"/>
</dbReference>
<dbReference type="Proteomes" id="UP000287188">
    <property type="component" value="Unassembled WGS sequence"/>
</dbReference>
<evidence type="ECO:0000313" key="3">
    <source>
        <dbReference type="Proteomes" id="UP000287188"/>
    </source>
</evidence>
<sequence>MNSRYHQDDLGNILGMLRNRATLTQNELGKEVGVSTTTIRKWESAISAPKASNLKKVIETYIRLGAFTIGSEEQEARSLWQHAALNEAFDAAWFALIANPPASDSEASMTDHSCISPATEKRPPYHNLPQRYYQNFFGRQEELQTLRTLLQPYPRSRYFLVAIDGIGGIGKSTLALEAMYYYYENYGSLALQEHFDALIWISAKRRVLTAQRILQRPQTFTNLLDLYLEIEAVLALSIDRQAPLNQHRRLITYALSKIRTLMVVDNLEEIDDEALLAFLLELPEPTKAIVTTRHRIDVAYTIRLHDLSYRDALALIQFEARHKNIQLTSLIADALYQRTGGLPLAIVWSIGLMSLGYGINSVLQQLDHHHSNITHFCFSEAIERIRQSGTYQLLQALALAEEGISRNKLGEVSGLGNNEGARDAGLAELLQLSLVSQKDDLFSLVPLMRCYVLAQMDQPPSKN</sequence>
<organism evidence="2 3">
    <name type="scientific">Dictyobacter kobayashii</name>
    <dbReference type="NCBI Taxonomy" id="2014872"/>
    <lineage>
        <taxon>Bacteria</taxon>
        <taxon>Bacillati</taxon>
        <taxon>Chloroflexota</taxon>
        <taxon>Ktedonobacteria</taxon>
        <taxon>Ktedonobacterales</taxon>
        <taxon>Dictyobacteraceae</taxon>
        <taxon>Dictyobacter</taxon>
    </lineage>
</organism>
<dbReference type="InterPro" id="IPR001387">
    <property type="entry name" value="Cro/C1-type_HTH"/>
</dbReference>
<reference evidence="3" key="1">
    <citation type="submission" date="2018-12" db="EMBL/GenBank/DDBJ databases">
        <title>Tengunoibacter tsumagoiensis gen. nov., sp. nov., Dictyobacter kobayashii sp. nov., D. alpinus sp. nov., and D. joshuensis sp. nov. and description of Dictyobacteraceae fam. nov. within the order Ktedonobacterales isolated from Tengu-no-mugimeshi.</title>
        <authorList>
            <person name="Wang C.M."/>
            <person name="Zheng Y."/>
            <person name="Sakai Y."/>
            <person name="Toyoda A."/>
            <person name="Minakuchi Y."/>
            <person name="Abe K."/>
            <person name="Yokota A."/>
            <person name="Yabe S."/>
        </authorList>
    </citation>
    <scope>NUCLEOTIDE SEQUENCE [LARGE SCALE GENOMIC DNA]</scope>
    <source>
        <strain evidence="3">Uno11</strain>
    </source>
</reference>
<dbReference type="SUPFAM" id="SSF47413">
    <property type="entry name" value="lambda repressor-like DNA-binding domains"/>
    <property type="match status" value="1"/>
</dbReference>
<dbReference type="Gene3D" id="3.40.50.300">
    <property type="entry name" value="P-loop containing nucleotide triphosphate hydrolases"/>
    <property type="match status" value="1"/>
</dbReference>
<dbReference type="RefSeq" id="WP_126548858.1">
    <property type="nucleotide sequence ID" value="NZ_BIFS01000001.1"/>
</dbReference>
<comment type="caution">
    <text evidence="2">The sequence shown here is derived from an EMBL/GenBank/DDBJ whole genome shotgun (WGS) entry which is preliminary data.</text>
</comment>
<dbReference type="PANTHER" id="PTHR47691">
    <property type="entry name" value="REGULATOR-RELATED"/>
    <property type="match status" value="1"/>
</dbReference>
<protein>
    <recommendedName>
        <fullName evidence="1">HTH cro/C1-type domain-containing protein</fullName>
    </recommendedName>
</protein>
<evidence type="ECO:0000259" key="1">
    <source>
        <dbReference type="PROSITE" id="PS50943"/>
    </source>
</evidence>
<evidence type="ECO:0000313" key="2">
    <source>
        <dbReference type="EMBL" id="GCE17107.1"/>
    </source>
</evidence>
<dbReference type="Pfam" id="PF01381">
    <property type="entry name" value="HTH_3"/>
    <property type="match status" value="1"/>
</dbReference>
<dbReference type="Gene3D" id="1.10.260.40">
    <property type="entry name" value="lambda repressor-like DNA-binding domains"/>
    <property type="match status" value="1"/>
</dbReference>
<feature type="domain" description="HTH cro/C1-type" evidence="1">
    <location>
        <begin position="17"/>
        <end position="67"/>
    </location>
</feature>
<dbReference type="InterPro" id="IPR010982">
    <property type="entry name" value="Lambda_DNA-bd_dom_sf"/>
</dbReference>
<dbReference type="AlphaFoldDB" id="A0A402ADC1"/>
<dbReference type="SUPFAM" id="SSF52540">
    <property type="entry name" value="P-loop containing nucleoside triphosphate hydrolases"/>
    <property type="match status" value="1"/>
</dbReference>
<dbReference type="InterPro" id="IPR027417">
    <property type="entry name" value="P-loop_NTPase"/>
</dbReference>
<dbReference type="CDD" id="cd00093">
    <property type="entry name" value="HTH_XRE"/>
    <property type="match status" value="1"/>
</dbReference>
<dbReference type="SMART" id="SM00530">
    <property type="entry name" value="HTH_XRE"/>
    <property type="match status" value="1"/>
</dbReference>
<name>A0A402ADC1_9CHLR</name>
<gene>
    <name evidence="2" type="ORF">KDK_09070</name>
</gene>